<dbReference type="PANTHER" id="PTHR37984:SF15">
    <property type="entry name" value="INTEGRASE CATALYTIC DOMAIN-CONTAINING PROTEIN"/>
    <property type="match status" value="1"/>
</dbReference>
<evidence type="ECO:0000259" key="6">
    <source>
        <dbReference type="PROSITE" id="PS50994"/>
    </source>
</evidence>
<dbReference type="EMBL" id="JAURVH010001532">
    <property type="protein sequence ID" value="KAK5901326.1"/>
    <property type="molecule type" value="Genomic_DNA"/>
</dbReference>
<evidence type="ECO:0000313" key="7">
    <source>
        <dbReference type="EMBL" id="KAK5901326.1"/>
    </source>
</evidence>
<reference evidence="7 8" key="1">
    <citation type="journal article" date="2023" name="Mol. Biol. Evol.">
        <title>Genomics of Secondarily Temperate Adaptation in the Only Non-Antarctic Icefish.</title>
        <authorList>
            <person name="Rivera-Colon A.G."/>
            <person name="Rayamajhi N."/>
            <person name="Minhas B.F."/>
            <person name="Madrigal G."/>
            <person name="Bilyk K.T."/>
            <person name="Yoon V."/>
            <person name="Hune M."/>
            <person name="Gregory S."/>
            <person name="Cheng C.H.C."/>
            <person name="Catchen J.M."/>
        </authorList>
    </citation>
    <scope>NUCLEOTIDE SEQUENCE [LARGE SCALE GENOMIC DNA]</scope>
    <source>
        <tissue evidence="7">White muscle</tissue>
    </source>
</reference>
<dbReference type="GO" id="GO:0016779">
    <property type="term" value="F:nucleotidyltransferase activity"/>
    <property type="evidence" value="ECO:0007669"/>
    <property type="project" value="UniProtKB-KW"/>
</dbReference>
<dbReference type="FunFam" id="1.10.340.70:FF:000001">
    <property type="entry name" value="Retrovirus-related Pol polyprotein from transposon gypsy-like Protein"/>
    <property type="match status" value="1"/>
</dbReference>
<dbReference type="InterPro" id="IPR038269">
    <property type="entry name" value="SCAN_sf"/>
</dbReference>
<evidence type="ECO:0000256" key="1">
    <source>
        <dbReference type="ARBA" id="ARBA00039658"/>
    </source>
</evidence>
<dbReference type="Gene3D" id="3.30.420.10">
    <property type="entry name" value="Ribonuclease H-like superfamily/Ribonuclease H"/>
    <property type="match status" value="1"/>
</dbReference>
<dbReference type="SUPFAM" id="SSF57756">
    <property type="entry name" value="Retrovirus zinc finger-like domains"/>
    <property type="match status" value="1"/>
</dbReference>
<dbReference type="Pfam" id="PF17921">
    <property type="entry name" value="Integrase_H2C2"/>
    <property type="match status" value="1"/>
</dbReference>
<dbReference type="Pfam" id="PF00098">
    <property type="entry name" value="zf-CCHC"/>
    <property type="match status" value="1"/>
</dbReference>
<keyword evidence="2" id="KW-0863">Zinc-finger</keyword>
<dbReference type="InterPro" id="IPR021109">
    <property type="entry name" value="Peptidase_aspartic_dom_sf"/>
</dbReference>
<keyword evidence="8" id="KW-1185">Reference proteome</keyword>
<dbReference type="GO" id="GO:0004519">
    <property type="term" value="F:endonuclease activity"/>
    <property type="evidence" value="ECO:0007669"/>
    <property type="project" value="UniProtKB-KW"/>
</dbReference>
<dbReference type="PROSITE" id="PS50158">
    <property type="entry name" value="ZF_CCHC"/>
    <property type="match status" value="1"/>
</dbReference>
<dbReference type="InterPro" id="IPR041588">
    <property type="entry name" value="Integrase_H2C2"/>
</dbReference>
<dbReference type="SMART" id="SM00343">
    <property type="entry name" value="ZnF_C2HC"/>
    <property type="match status" value="1"/>
</dbReference>
<feature type="compositionally biased region" description="Basic and acidic residues" evidence="3">
    <location>
        <begin position="223"/>
        <end position="235"/>
    </location>
</feature>
<keyword evidence="2" id="KW-0479">Metal-binding</keyword>
<name>A0AAN8H3M2_CHAGU</name>
<dbReference type="Proteomes" id="UP001331515">
    <property type="component" value="Unassembled WGS sequence"/>
</dbReference>
<dbReference type="Gene3D" id="2.40.70.10">
    <property type="entry name" value="Acid Proteases"/>
    <property type="match status" value="1"/>
</dbReference>
<dbReference type="GO" id="GO:0008270">
    <property type="term" value="F:zinc ion binding"/>
    <property type="evidence" value="ECO:0007669"/>
    <property type="project" value="UniProtKB-KW"/>
</dbReference>
<dbReference type="InterPro" id="IPR012337">
    <property type="entry name" value="RNaseH-like_sf"/>
</dbReference>
<dbReference type="InterPro" id="IPR001584">
    <property type="entry name" value="Integrase_cat-core"/>
</dbReference>
<dbReference type="PANTHER" id="PTHR37984">
    <property type="entry name" value="PROTEIN CBG26694"/>
    <property type="match status" value="1"/>
</dbReference>
<gene>
    <name evidence="7" type="ORF">CgunFtcFv8_026212</name>
</gene>
<feature type="domain" description="SCAN box" evidence="5">
    <location>
        <begin position="117"/>
        <end position="192"/>
    </location>
</feature>
<evidence type="ECO:0000259" key="5">
    <source>
        <dbReference type="PROSITE" id="PS50804"/>
    </source>
</evidence>
<evidence type="ECO:0000256" key="3">
    <source>
        <dbReference type="SAM" id="MobiDB-lite"/>
    </source>
</evidence>
<dbReference type="InterPro" id="IPR003309">
    <property type="entry name" value="SCAN_dom"/>
</dbReference>
<accession>A0AAN8H3M2</accession>
<dbReference type="AlphaFoldDB" id="A0AAN8H3M2"/>
<keyword evidence="2" id="KW-0862">Zinc</keyword>
<dbReference type="InterPro" id="IPR050951">
    <property type="entry name" value="Retrovirus_Pol_polyprotein"/>
</dbReference>
<dbReference type="Pfam" id="PF00665">
    <property type="entry name" value="rve"/>
    <property type="match status" value="1"/>
</dbReference>
<evidence type="ECO:0000313" key="8">
    <source>
        <dbReference type="Proteomes" id="UP001331515"/>
    </source>
</evidence>
<protein>
    <recommendedName>
        <fullName evidence="1">Gypsy retrotransposon integrase-like protein 1</fullName>
    </recommendedName>
</protein>
<dbReference type="InterPro" id="IPR036875">
    <property type="entry name" value="Znf_CCHC_sf"/>
</dbReference>
<feature type="domain" description="CCHC-type" evidence="4">
    <location>
        <begin position="246"/>
        <end position="261"/>
    </location>
</feature>
<dbReference type="Gene3D" id="4.10.60.10">
    <property type="entry name" value="Zinc finger, CCHC-type"/>
    <property type="match status" value="1"/>
</dbReference>
<dbReference type="SUPFAM" id="SSF47353">
    <property type="entry name" value="Retrovirus capsid dimerization domain-like"/>
    <property type="match status" value="1"/>
</dbReference>
<dbReference type="Gene3D" id="1.10.340.70">
    <property type="match status" value="1"/>
</dbReference>
<evidence type="ECO:0000259" key="4">
    <source>
        <dbReference type="PROSITE" id="PS50158"/>
    </source>
</evidence>
<dbReference type="GO" id="GO:0003676">
    <property type="term" value="F:nucleic acid binding"/>
    <property type="evidence" value="ECO:0007669"/>
    <property type="project" value="InterPro"/>
</dbReference>
<feature type="compositionally biased region" description="Basic residues" evidence="3">
    <location>
        <begin position="391"/>
        <end position="400"/>
    </location>
</feature>
<dbReference type="GO" id="GO:0015074">
    <property type="term" value="P:DNA integration"/>
    <property type="evidence" value="ECO:0007669"/>
    <property type="project" value="InterPro"/>
</dbReference>
<dbReference type="InterPro" id="IPR036397">
    <property type="entry name" value="RNaseH_sf"/>
</dbReference>
<dbReference type="InterPro" id="IPR001878">
    <property type="entry name" value="Znf_CCHC"/>
</dbReference>
<proteinExistence type="predicted"/>
<dbReference type="Gene3D" id="1.10.4020.10">
    <property type="entry name" value="DNA breaking-rejoining enzymes"/>
    <property type="match status" value="1"/>
</dbReference>
<comment type="caution">
    <text evidence="7">The sequence shown here is derived from an EMBL/GenBank/DDBJ whole genome shotgun (WGS) entry which is preliminary data.</text>
</comment>
<sequence length="784" mass="88417">MIQEQQKQNALLHVEVKKCLTTASPTQREATVQPNPGRFIPKMTESDEIEAYLTAFERTAEREGWPRDSWADLVGPFLLGPAQQAYFDLPPDQAKVYFVLKREILARYGYSLAARAQRFHDWKYKPELSARAQMYDLGRVTRAWLTCDPGKLSVLERIMMDKYIRSLPYETKKMSSQQNPASLDELVDVVESHMVTADLLKSTRPDTELGRKASGEASRTRRAREPRWEPEEVRRRQSYLPEGQPRCYQCGEIGHIARDCPGKDELMPTAHSSGERPCHLLDSCWVQESSLAQMIPVKVNGKDAEALVDSGSVVSLIQPHLLDHLPSEETVAVSCVHGDTKLYPTCLIHLTTVKGSCELKVGVVALPVPVLVGRDCPLYKRLQHQKEGRPKNPRRAKGKREKGQIATLGTSPQQFPKVVCAVPEEQRGNQSSSADKANDNPFIAFPGDLSTGEEEGEVALIPSLKGQFGTAQMEDPNLLHACSNVTEIEGKPVPGVGELTCPHFLIKNNLLYYAKEVEGQRRDLLVVPKQYVSTVLHLAHSHVLGAHLGVEKTRQRIGSQFHWPGVVRAIEDYCRTCVECQKMSPKPHFKNPLIPLPIIDVPFSRIAMDLVGPLVKSAREHQYILVILDYATRYPEAIPLRNMTTRVIARELIHLFSRVGIPKEILTDQGTPFMSKIMKDLCRLFKVKQLRTSVYHPQTDGLVERFNKTLKSMLKKVVDKDGRNWDQLLPYVLFSIREVPQASTGFSPFELLYGRQPRGLLDIAKEAWEEQPRPHRSNQDPIGA</sequence>
<dbReference type="PROSITE" id="PS50994">
    <property type="entry name" value="INTEGRASE"/>
    <property type="match status" value="1"/>
</dbReference>
<dbReference type="SUPFAM" id="SSF53098">
    <property type="entry name" value="Ribonuclease H-like"/>
    <property type="match status" value="1"/>
</dbReference>
<feature type="compositionally biased region" description="Basic and acidic residues" evidence="3">
    <location>
        <begin position="201"/>
        <end position="214"/>
    </location>
</feature>
<dbReference type="PROSITE" id="PS50804">
    <property type="entry name" value="SCAN_BOX"/>
    <property type="match status" value="1"/>
</dbReference>
<feature type="region of interest" description="Disordered" evidence="3">
    <location>
        <begin position="200"/>
        <end position="236"/>
    </location>
</feature>
<organism evidence="7 8">
    <name type="scientific">Champsocephalus gunnari</name>
    <name type="common">Mackerel icefish</name>
    <dbReference type="NCBI Taxonomy" id="52237"/>
    <lineage>
        <taxon>Eukaryota</taxon>
        <taxon>Metazoa</taxon>
        <taxon>Chordata</taxon>
        <taxon>Craniata</taxon>
        <taxon>Vertebrata</taxon>
        <taxon>Euteleostomi</taxon>
        <taxon>Actinopterygii</taxon>
        <taxon>Neopterygii</taxon>
        <taxon>Teleostei</taxon>
        <taxon>Neoteleostei</taxon>
        <taxon>Acanthomorphata</taxon>
        <taxon>Eupercaria</taxon>
        <taxon>Perciformes</taxon>
        <taxon>Notothenioidei</taxon>
        <taxon>Channichthyidae</taxon>
        <taxon>Champsocephalus</taxon>
    </lineage>
</organism>
<evidence type="ECO:0000256" key="2">
    <source>
        <dbReference type="PROSITE-ProRule" id="PRU00047"/>
    </source>
</evidence>
<feature type="region of interest" description="Disordered" evidence="3">
    <location>
        <begin position="383"/>
        <end position="408"/>
    </location>
</feature>
<dbReference type="FunFam" id="3.30.420.10:FF:000032">
    <property type="entry name" value="Retrovirus-related Pol polyprotein from transposon 297-like Protein"/>
    <property type="match status" value="1"/>
</dbReference>
<feature type="domain" description="Integrase catalytic" evidence="6">
    <location>
        <begin position="598"/>
        <end position="756"/>
    </location>
</feature>
<dbReference type="SUPFAM" id="SSF50630">
    <property type="entry name" value="Acid proteases"/>
    <property type="match status" value="1"/>
</dbReference>